<proteinExistence type="predicted"/>
<dbReference type="PANTHER" id="PTHR45749">
    <property type="match status" value="1"/>
</dbReference>
<dbReference type="Proteomes" id="UP000694892">
    <property type="component" value="Chromosome 1S"/>
</dbReference>
<accession>A0A974DST3</accession>
<evidence type="ECO:0008006" key="3">
    <source>
        <dbReference type="Google" id="ProtNLM"/>
    </source>
</evidence>
<dbReference type="AlphaFoldDB" id="A0A974DST3"/>
<evidence type="ECO:0000313" key="1">
    <source>
        <dbReference type="EMBL" id="OCT97454.1"/>
    </source>
</evidence>
<sequence>MEQCSIILRYVRERDVHERLIALINVKSTRGKALYLSLKDQLEKVSLSVSNIIGCSFDGAANMSGCYNGVQAHIRNVSCSSVYTWCYAHILNLVIVAITQCVIPVKSLFGLLEKTVFFSLSHTRGCLCGQNKFLPCVKGRKNFPD</sequence>
<evidence type="ECO:0000313" key="2">
    <source>
        <dbReference type="Proteomes" id="UP000694892"/>
    </source>
</evidence>
<protein>
    <recommendedName>
        <fullName evidence="3">DUF4371 domain-containing protein</fullName>
    </recommendedName>
</protein>
<dbReference type="PANTHER" id="PTHR45749:SF21">
    <property type="entry name" value="DUF4371 DOMAIN-CONTAINING PROTEIN"/>
    <property type="match status" value="1"/>
</dbReference>
<gene>
    <name evidence="1" type="ORF">XELAEV_18009678mg</name>
</gene>
<dbReference type="EMBL" id="CM004467">
    <property type="protein sequence ID" value="OCT97454.1"/>
    <property type="molecule type" value="Genomic_DNA"/>
</dbReference>
<organism evidence="1 2">
    <name type="scientific">Xenopus laevis</name>
    <name type="common">African clawed frog</name>
    <dbReference type="NCBI Taxonomy" id="8355"/>
    <lineage>
        <taxon>Eukaryota</taxon>
        <taxon>Metazoa</taxon>
        <taxon>Chordata</taxon>
        <taxon>Craniata</taxon>
        <taxon>Vertebrata</taxon>
        <taxon>Euteleostomi</taxon>
        <taxon>Amphibia</taxon>
        <taxon>Batrachia</taxon>
        <taxon>Anura</taxon>
        <taxon>Pipoidea</taxon>
        <taxon>Pipidae</taxon>
        <taxon>Xenopodinae</taxon>
        <taxon>Xenopus</taxon>
        <taxon>Xenopus</taxon>
    </lineage>
</organism>
<name>A0A974DST3_XENLA</name>
<reference evidence="2" key="1">
    <citation type="journal article" date="2016" name="Nature">
        <title>Genome evolution in the allotetraploid frog Xenopus laevis.</title>
        <authorList>
            <person name="Session A.M."/>
            <person name="Uno Y."/>
            <person name="Kwon T."/>
            <person name="Chapman J.A."/>
            <person name="Toyoda A."/>
            <person name="Takahashi S."/>
            <person name="Fukui A."/>
            <person name="Hikosaka A."/>
            <person name="Suzuki A."/>
            <person name="Kondo M."/>
            <person name="van Heeringen S.J."/>
            <person name="Quigley I."/>
            <person name="Heinz S."/>
            <person name="Ogino H."/>
            <person name="Ochi H."/>
            <person name="Hellsten U."/>
            <person name="Lyons J.B."/>
            <person name="Simakov O."/>
            <person name="Putnam N."/>
            <person name="Stites J."/>
            <person name="Kuroki Y."/>
            <person name="Tanaka T."/>
            <person name="Michiue T."/>
            <person name="Watanabe M."/>
            <person name="Bogdanovic O."/>
            <person name="Lister R."/>
            <person name="Georgiou G."/>
            <person name="Paranjpe S.S."/>
            <person name="van Kruijsbergen I."/>
            <person name="Shu S."/>
            <person name="Carlson J."/>
            <person name="Kinoshita T."/>
            <person name="Ohta Y."/>
            <person name="Mawaribuchi S."/>
            <person name="Jenkins J."/>
            <person name="Grimwood J."/>
            <person name="Schmutz J."/>
            <person name="Mitros T."/>
            <person name="Mozaffari S.V."/>
            <person name="Suzuki Y."/>
            <person name="Haramoto Y."/>
            <person name="Yamamoto T.S."/>
            <person name="Takagi C."/>
            <person name="Heald R."/>
            <person name="Miller K."/>
            <person name="Haudenschild C."/>
            <person name="Kitzman J."/>
            <person name="Nakayama T."/>
            <person name="Izutsu Y."/>
            <person name="Robert J."/>
            <person name="Fortriede J."/>
            <person name="Burns K."/>
            <person name="Lotay V."/>
            <person name="Karimi K."/>
            <person name="Yasuoka Y."/>
            <person name="Dichmann D.S."/>
            <person name="Flajnik M.F."/>
            <person name="Houston D.W."/>
            <person name="Shendure J."/>
            <person name="DuPasquier L."/>
            <person name="Vize P.D."/>
            <person name="Zorn A.M."/>
            <person name="Ito M."/>
            <person name="Marcotte E.M."/>
            <person name="Wallingford J.B."/>
            <person name="Ito Y."/>
            <person name="Asashima M."/>
            <person name="Ueno N."/>
            <person name="Matsuda Y."/>
            <person name="Veenstra G.J."/>
            <person name="Fujiyama A."/>
            <person name="Harland R.M."/>
            <person name="Taira M."/>
            <person name="Rokhsar D.S."/>
        </authorList>
    </citation>
    <scope>NUCLEOTIDE SEQUENCE [LARGE SCALE GENOMIC DNA]</scope>
    <source>
        <strain evidence="2">J</strain>
    </source>
</reference>